<keyword evidence="2" id="KW-1185">Reference proteome</keyword>
<protein>
    <submittedName>
        <fullName evidence="1">Uncharacterized protein</fullName>
    </submittedName>
</protein>
<accession>A0ABV6U8P8</accession>
<comment type="caution">
    <text evidence="1">The sequence shown here is derived from an EMBL/GenBank/DDBJ whole genome shotgun (WGS) entry which is preliminary data.</text>
</comment>
<proteinExistence type="predicted"/>
<dbReference type="RefSeq" id="WP_204011236.1">
    <property type="nucleotide sequence ID" value="NZ_JBHMQT010000043.1"/>
</dbReference>
<reference evidence="1 2" key="1">
    <citation type="submission" date="2024-09" db="EMBL/GenBank/DDBJ databases">
        <authorList>
            <person name="Sun Q."/>
            <person name="Mori K."/>
        </authorList>
    </citation>
    <scope>NUCLEOTIDE SEQUENCE [LARGE SCALE GENOMIC DNA]</scope>
    <source>
        <strain evidence="1 2">TBRC 1851</strain>
    </source>
</reference>
<dbReference type="Proteomes" id="UP001589870">
    <property type="component" value="Unassembled WGS sequence"/>
</dbReference>
<sequence>MSRVQEGFSTYETWPFECLRCLLVWEEEYLVRRLSDGHGNDMVVWTREGTPVQPPWSGMSCPSCGCGSVTTFPTGYLGHHAEIVRRAEPAVPVPFTRVPAESASAASGLPAEA</sequence>
<name>A0ABV6U8P8_9ACTN</name>
<evidence type="ECO:0000313" key="2">
    <source>
        <dbReference type="Proteomes" id="UP001589870"/>
    </source>
</evidence>
<evidence type="ECO:0000313" key="1">
    <source>
        <dbReference type="EMBL" id="MFC0864475.1"/>
    </source>
</evidence>
<organism evidence="1 2">
    <name type="scientific">Sphaerimonospora cavernae</name>
    <dbReference type="NCBI Taxonomy" id="1740611"/>
    <lineage>
        <taxon>Bacteria</taxon>
        <taxon>Bacillati</taxon>
        <taxon>Actinomycetota</taxon>
        <taxon>Actinomycetes</taxon>
        <taxon>Streptosporangiales</taxon>
        <taxon>Streptosporangiaceae</taxon>
        <taxon>Sphaerimonospora</taxon>
    </lineage>
</organism>
<gene>
    <name evidence="1" type="ORF">ACFHYQ_19470</name>
</gene>
<dbReference type="EMBL" id="JBHMQT010000043">
    <property type="protein sequence ID" value="MFC0864475.1"/>
    <property type="molecule type" value="Genomic_DNA"/>
</dbReference>